<dbReference type="AlphaFoldDB" id="A0A1K0IKY5"/>
<sequence>MRQMCKHHDGLRMGRRSVDWFGWVFGKSVSGRAPETRESGSGFMRRIASPNQTVCFTAYWGSAQQGVQQPMDDPAHEAGRSIPIRTCSAIHALTPGTSPKAGCC</sequence>
<gene>
    <name evidence="1" type="ORF">CNECB9_1100009</name>
</gene>
<accession>A0A1K0IKY5</accession>
<reference evidence="1" key="1">
    <citation type="submission" date="2016-09" db="EMBL/GenBank/DDBJ databases">
        <authorList>
            <person name="Capua I."/>
            <person name="De Benedictis P."/>
            <person name="Joannis T."/>
            <person name="Lombin L.H."/>
            <person name="Cattoli G."/>
        </authorList>
    </citation>
    <scope>NUCLEOTIDE SEQUENCE</scope>
    <source>
        <strain evidence="1">B9</strain>
    </source>
</reference>
<organism evidence="1">
    <name type="scientific">Cupriavidus necator</name>
    <name type="common">Alcaligenes eutrophus</name>
    <name type="synonym">Ralstonia eutropha</name>
    <dbReference type="NCBI Taxonomy" id="106590"/>
    <lineage>
        <taxon>Bacteria</taxon>
        <taxon>Pseudomonadati</taxon>
        <taxon>Pseudomonadota</taxon>
        <taxon>Betaproteobacteria</taxon>
        <taxon>Burkholderiales</taxon>
        <taxon>Burkholderiaceae</taxon>
        <taxon>Cupriavidus</taxon>
    </lineage>
</organism>
<evidence type="ECO:0000313" key="1">
    <source>
        <dbReference type="EMBL" id="SCU73418.1"/>
    </source>
</evidence>
<name>A0A1K0IKY5_CUPNE</name>
<proteinExistence type="predicted"/>
<dbReference type="EMBL" id="FMSH01000014">
    <property type="protein sequence ID" value="SCU73418.1"/>
    <property type="molecule type" value="Genomic_DNA"/>
</dbReference>
<protein>
    <submittedName>
        <fullName evidence="1">Uncharacterized protein</fullName>
    </submittedName>
</protein>